<dbReference type="InterPro" id="IPR052053">
    <property type="entry name" value="IM_YidH-like"/>
</dbReference>
<keyword evidence="10" id="KW-1185">Reference proteome</keyword>
<accession>A0A1M6JXX7</accession>
<evidence type="ECO:0000256" key="5">
    <source>
        <dbReference type="ARBA" id="ARBA00023136"/>
    </source>
</evidence>
<evidence type="ECO:0000256" key="2">
    <source>
        <dbReference type="ARBA" id="ARBA00022475"/>
    </source>
</evidence>
<dbReference type="STRING" id="1121432.SAMN02745219_02733"/>
<dbReference type="EMBL" id="FQZM01000038">
    <property type="protein sequence ID" value="SHJ51560.1"/>
    <property type="molecule type" value="Genomic_DNA"/>
</dbReference>
<sequence length="140" mass="15755">MNGKGREKEEQESDRIGDRQHIQEHLANERTFLSWIRTAVAILAFGFVVEKFSFYLRVLEWQAGMVSAPSKGSVAYLGIGSSIMAGLVVILAAVRYRQTRYQINQGTYRHSLTADILLAAMLLLVTILVIIFLLRSPVPF</sequence>
<keyword evidence="5 7" id="KW-0472">Membrane</keyword>
<organism evidence="9 10">
    <name type="scientific">Desulfofundulus thermosubterraneus DSM 16057</name>
    <dbReference type="NCBI Taxonomy" id="1121432"/>
    <lineage>
        <taxon>Bacteria</taxon>
        <taxon>Bacillati</taxon>
        <taxon>Bacillota</taxon>
        <taxon>Clostridia</taxon>
        <taxon>Eubacteriales</taxon>
        <taxon>Peptococcaceae</taxon>
        <taxon>Desulfofundulus</taxon>
    </lineage>
</organism>
<feature type="transmembrane region" description="Helical" evidence="7">
    <location>
        <begin position="115"/>
        <end position="134"/>
    </location>
</feature>
<feature type="transmembrane region" description="Helical" evidence="7">
    <location>
        <begin position="74"/>
        <end position="94"/>
    </location>
</feature>
<evidence type="ECO:0000256" key="6">
    <source>
        <dbReference type="SAM" id="MobiDB-lite"/>
    </source>
</evidence>
<evidence type="ECO:0000256" key="4">
    <source>
        <dbReference type="ARBA" id="ARBA00022989"/>
    </source>
</evidence>
<keyword evidence="4 7" id="KW-1133">Transmembrane helix</keyword>
<feature type="region of interest" description="Disordered" evidence="6">
    <location>
        <begin position="1"/>
        <end position="20"/>
    </location>
</feature>
<comment type="subcellular location">
    <subcellularLocation>
        <location evidence="1">Cell membrane</location>
        <topology evidence="1">Multi-pass membrane protein</topology>
    </subcellularLocation>
</comment>
<dbReference type="Proteomes" id="UP000184529">
    <property type="component" value="Unassembled WGS sequence"/>
</dbReference>
<dbReference type="AlphaFoldDB" id="A0A1M6JXX7"/>
<name>A0A1M6JXX7_9FIRM</name>
<feature type="domain" description="DUF202" evidence="8">
    <location>
        <begin position="24"/>
        <end position="100"/>
    </location>
</feature>
<dbReference type="PANTHER" id="PTHR34187">
    <property type="entry name" value="FGR18P"/>
    <property type="match status" value="1"/>
</dbReference>
<dbReference type="GO" id="GO:0005886">
    <property type="term" value="C:plasma membrane"/>
    <property type="evidence" value="ECO:0007669"/>
    <property type="project" value="UniProtKB-SubCell"/>
</dbReference>
<dbReference type="PANTHER" id="PTHR34187:SF2">
    <property type="entry name" value="DUF202 DOMAIN-CONTAINING PROTEIN"/>
    <property type="match status" value="1"/>
</dbReference>
<dbReference type="InterPro" id="IPR003807">
    <property type="entry name" value="DUF202"/>
</dbReference>
<evidence type="ECO:0000313" key="10">
    <source>
        <dbReference type="Proteomes" id="UP000184529"/>
    </source>
</evidence>
<feature type="transmembrane region" description="Helical" evidence="7">
    <location>
        <begin position="35"/>
        <end position="54"/>
    </location>
</feature>
<keyword evidence="3 7" id="KW-0812">Transmembrane</keyword>
<evidence type="ECO:0000256" key="3">
    <source>
        <dbReference type="ARBA" id="ARBA00022692"/>
    </source>
</evidence>
<gene>
    <name evidence="9" type="ORF">SAMN02745219_02733</name>
</gene>
<reference evidence="10" key="1">
    <citation type="submission" date="2016-11" db="EMBL/GenBank/DDBJ databases">
        <authorList>
            <person name="Varghese N."/>
            <person name="Submissions S."/>
        </authorList>
    </citation>
    <scope>NUCLEOTIDE SEQUENCE [LARGE SCALE GENOMIC DNA]</scope>
    <source>
        <strain evidence="10">DSM 16057</strain>
    </source>
</reference>
<dbReference type="Pfam" id="PF02656">
    <property type="entry name" value="DUF202"/>
    <property type="match status" value="1"/>
</dbReference>
<dbReference type="RefSeq" id="WP_072870424.1">
    <property type="nucleotide sequence ID" value="NZ_FQZM01000038.1"/>
</dbReference>
<evidence type="ECO:0000256" key="7">
    <source>
        <dbReference type="SAM" id="Phobius"/>
    </source>
</evidence>
<keyword evidence="2" id="KW-1003">Cell membrane</keyword>
<evidence type="ECO:0000313" key="9">
    <source>
        <dbReference type="EMBL" id="SHJ51560.1"/>
    </source>
</evidence>
<evidence type="ECO:0000256" key="1">
    <source>
        <dbReference type="ARBA" id="ARBA00004651"/>
    </source>
</evidence>
<protein>
    <submittedName>
        <fullName evidence="9">Putative membrane protein</fullName>
    </submittedName>
</protein>
<dbReference type="OrthoDB" id="582337at2"/>
<evidence type="ECO:0000259" key="8">
    <source>
        <dbReference type="Pfam" id="PF02656"/>
    </source>
</evidence>
<proteinExistence type="predicted"/>